<proteinExistence type="predicted"/>
<evidence type="ECO:0000313" key="2">
    <source>
        <dbReference type="Proteomes" id="UP001162992"/>
    </source>
</evidence>
<reference evidence="2" key="1">
    <citation type="journal article" date="2024" name="Proc. Natl. Acad. Sci. U.S.A.">
        <title>Extraordinary preservation of gene collinearity over three hundred million years revealed in homosporous lycophytes.</title>
        <authorList>
            <person name="Li C."/>
            <person name="Wickell D."/>
            <person name="Kuo L.Y."/>
            <person name="Chen X."/>
            <person name="Nie B."/>
            <person name="Liao X."/>
            <person name="Peng D."/>
            <person name="Ji J."/>
            <person name="Jenkins J."/>
            <person name="Williams M."/>
            <person name="Shu S."/>
            <person name="Plott C."/>
            <person name="Barry K."/>
            <person name="Rajasekar S."/>
            <person name="Grimwood J."/>
            <person name="Han X."/>
            <person name="Sun S."/>
            <person name="Hou Z."/>
            <person name="He W."/>
            <person name="Dai G."/>
            <person name="Sun C."/>
            <person name="Schmutz J."/>
            <person name="Leebens-Mack J.H."/>
            <person name="Li F.W."/>
            <person name="Wang L."/>
        </authorList>
    </citation>
    <scope>NUCLEOTIDE SEQUENCE [LARGE SCALE GENOMIC DNA]</scope>
    <source>
        <strain evidence="2">cv. PW_Plant_1</strain>
    </source>
</reference>
<accession>A0ACC2B7R1</accession>
<dbReference type="Proteomes" id="UP001162992">
    <property type="component" value="Chromosome 17"/>
</dbReference>
<keyword evidence="2" id="KW-1185">Reference proteome</keyword>
<protein>
    <submittedName>
        <fullName evidence="1">Uncharacterized protein</fullName>
    </submittedName>
</protein>
<dbReference type="EMBL" id="CM055108">
    <property type="protein sequence ID" value="KAJ7525785.1"/>
    <property type="molecule type" value="Genomic_DNA"/>
</dbReference>
<organism evidence="1 2">
    <name type="scientific">Diphasiastrum complanatum</name>
    <name type="common">Issler's clubmoss</name>
    <name type="synonym">Lycopodium complanatum</name>
    <dbReference type="NCBI Taxonomy" id="34168"/>
    <lineage>
        <taxon>Eukaryota</taxon>
        <taxon>Viridiplantae</taxon>
        <taxon>Streptophyta</taxon>
        <taxon>Embryophyta</taxon>
        <taxon>Tracheophyta</taxon>
        <taxon>Lycopodiopsida</taxon>
        <taxon>Lycopodiales</taxon>
        <taxon>Lycopodiaceae</taxon>
        <taxon>Lycopodioideae</taxon>
        <taxon>Diphasiastrum</taxon>
    </lineage>
</organism>
<sequence length="189" mass="21721">MSGFPFIRSASSLFQVRGLQKQEVILTEKIKRLGEAGQIVKVAPGYARNKLIPQMLALPALEKYVLLVRNQLKALPPEEDDSEDTDKIKQEEQKKKDELDKVLRRLDSGRVVIRRNVGERTILRQCVTKTDLVSEVRRQLGVQLQDTNIAHESDFSTLGEFQVPLRLPKNLVLPGSRERLFLKLRIRRK</sequence>
<gene>
    <name evidence="1" type="ORF">O6H91_17G066400</name>
</gene>
<evidence type="ECO:0000313" key="1">
    <source>
        <dbReference type="EMBL" id="KAJ7525785.1"/>
    </source>
</evidence>
<comment type="caution">
    <text evidence="1">The sequence shown here is derived from an EMBL/GenBank/DDBJ whole genome shotgun (WGS) entry which is preliminary data.</text>
</comment>
<name>A0ACC2B7R1_DIPCM</name>